<dbReference type="InterPro" id="IPR014710">
    <property type="entry name" value="RmlC-like_jellyroll"/>
</dbReference>
<dbReference type="InterPro" id="IPR018488">
    <property type="entry name" value="cNMP-bd_CS"/>
</dbReference>
<sequence>MSTLSRDDAFHYRVKKVKGHKCNLNMESDTVSSYIHSGLFIPFRRYLRKSIMISTRDPRANAYAKSLSRIIIEERRHLERYFFIIHPFSDFNFLWQSIMTIVHLIILTVIPVFYLDNPIGANENYNYALSITLSSICIINIGLSFFIGYYETTEEKVILRPKRIIRKYLTTHFIFDLISSLNYNVFGSITYLFQPNWFSRFQWGLKIIRLFTINDYMDNVQLRLGVPNYIFRTTKYFTFTVVLLLWFNFSLYALDIYYERKIQDLDLLNKFFLAANKNLQTFYQCTIFKNYYEKIYNLDLYLSIAFLHLGKFFEIWFLAQIFHIFASYMIITQKYQTMIYQVEAFTRFKDLPKRICRRIYSYLNFRCQCLVFNEKDLIDNVCLTLRDEILWNKCQNLVTKVQTFAELPTSIKLKLATMLKPEIYLPNDVVIHTGEVGSEMFFVYVGVLAVFTESGKEICHLSDGSHFGEIALLLNETRVASVVAIDFCELYRLTKKDFHEAIEPYPLVKENILKAAQDRFQQTRIISQQ</sequence>
<dbReference type="Proteomes" id="UP001431783">
    <property type="component" value="Unassembled WGS sequence"/>
</dbReference>
<feature type="transmembrane region" description="Helical" evidence="1">
    <location>
        <begin position="93"/>
        <end position="115"/>
    </location>
</feature>
<dbReference type="SMART" id="SM00100">
    <property type="entry name" value="cNMP"/>
    <property type="match status" value="1"/>
</dbReference>
<gene>
    <name evidence="3" type="ORF">WA026_000455</name>
</gene>
<feature type="transmembrane region" description="Helical" evidence="1">
    <location>
        <begin position="171"/>
        <end position="193"/>
    </location>
</feature>
<accession>A0AAW1V576</accession>
<comment type="caution">
    <text evidence="3">The sequence shown here is derived from an EMBL/GenBank/DDBJ whole genome shotgun (WGS) entry which is preliminary data.</text>
</comment>
<dbReference type="GO" id="GO:0098855">
    <property type="term" value="C:HCN channel complex"/>
    <property type="evidence" value="ECO:0007669"/>
    <property type="project" value="TreeGrafter"/>
</dbReference>
<dbReference type="PANTHER" id="PTHR45689">
    <property type="entry name" value="I[[H]] CHANNEL, ISOFORM E"/>
    <property type="match status" value="1"/>
</dbReference>
<dbReference type="Gene3D" id="1.10.287.630">
    <property type="entry name" value="Helix hairpin bin"/>
    <property type="match status" value="1"/>
</dbReference>
<feature type="transmembrane region" description="Helical" evidence="1">
    <location>
        <begin position="236"/>
        <end position="254"/>
    </location>
</feature>
<dbReference type="Pfam" id="PF00027">
    <property type="entry name" value="cNMP_binding"/>
    <property type="match status" value="1"/>
</dbReference>
<dbReference type="PANTHER" id="PTHR45689:SF14">
    <property type="entry name" value="CYCLIC NUCLEOTIDE-GATED CATION CHANNEL SUBUNIT A-LIKE PROTEIN"/>
    <property type="match status" value="1"/>
</dbReference>
<keyword evidence="4" id="KW-1185">Reference proteome</keyword>
<dbReference type="InterPro" id="IPR000595">
    <property type="entry name" value="cNMP-bd_dom"/>
</dbReference>
<dbReference type="Gene3D" id="2.60.120.10">
    <property type="entry name" value="Jelly Rolls"/>
    <property type="match status" value="1"/>
</dbReference>
<reference evidence="3 4" key="1">
    <citation type="submission" date="2023-03" db="EMBL/GenBank/DDBJ databases">
        <title>Genome insight into feeding habits of ladybird beetles.</title>
        <authorList>
            <person name="Li H.-S."/>
            <person name="Huang Y.-H."/>
            <person name="Pang H."/>
        </authorList>
    </citation>
    <scope>NUCLEOTIDE SEQUENCE [LARGE SCALE GENOMIC DNA]</scope>
    <source>
        <strain evidence="3">SYSU_2023b</strain>
        <tissue evidence="3">Whole body</tissue>
    </source>
</reference>
<dbReference type="InterPro" id="IPR051413">
    <property type="entry name" value="K/Na_HCN_channel"/>
</dbReference>
<evidence type="ECO:0000313" key="3">
    <source>
        <dbReference type="EMBL" id="KAK9888186.1"/>
    </source>
</evidence>
<feature type="domain" description="Cyclic nucleotide-binding" evidence="2">
    <location>
        <begin position="403"/>
        <end position="519"/>
    </location>
</feature>
<proteinExistence type="predicted"/>
<organism evidence="3 4">
    <name type="scientific">Henosepilachna vigintioctopunctata</name>
    <dbReference type="NCBI Taxonomy" id="420089"/>
    <lineage>
        <taxon>Eukaryota</taxon>
        <taxon>Metazoa</taxon>
        <taxon>Ecdysozoa</taxon>
        <taxon>Arthropoda</taxon>
        <taxon>Hexapoda</taxon>
        <taxon>Insecta</taxon>
        <taxon>Pterygota</taxon>
        <taxon>Neoptera</taxon>
        <taxon>Endopterygota</taxon>
        <taxon>Coleoptera</taxon>
        <taxon>Polyphaga</taxon>
        <taxon>Cucujiformia</taxon>
        <taxon>Coccinelloidea</taxon>
        <taxon>Coccinellidae</taxon>
        <taxon>Epilachninae</taxon>
        <taxon>Epilachnini</taxon>
        <taxon>Henosepilachna</taxon>
    </lineage>
</organism>
<dbReference type="PROSITE" id="PS50042">
    <property type="entry name" value="CNMP_BINDING_3"/>
    <property type="match status" value="1"/>
</dbReference>
<dbReference type="InterPro" id="IPR018490">
    <property type="entry name" value="cNMP-bd_dom_sf"/>
</dbReference>
<dbReference type="GO" id="GO:0035725">
    <property type="term" value="P:sodium ion transmembrane transport"/>
    <property type="evidence" value="ECO:0007669"/>
    <property type="project" value="TreeGrafter"/>
</dbReference>
<feature type="transmembrane region" description="Helical" evidence="1">
    <location>
        <begin position="127"/>
        <end position="150"/>
    </location>
</feature>
<dbReference type="AlphaFoldDB" id="A0AAW1V576"/>
<evidence type="ECO:0000256" key="1">
    <source>
        <dbReference type="SAM" id="Phobius"/>
    </source>
</evidence>
<dbReference type="GO" id="GO:0005249">
    <property type="term" value="F:voltage-gated potassium channel activity"/>
    <property type="evidence" value="ECO:0007669"/>
    <property type="project" value="TreeGrafter"/>
</dbReference>
<evidence type="ECO:0000259" key="2">
    <source>
        <dbReference type="PROSITE" id="PS50042"/>
    </source>
</evidence>
<dbReference type="SUPFAM" id="SSF51206">
    <property type="entry name" value="cAMP-binding domain-like"/>
    <property type="match status" value="1"/>
</dbReference>
<protein>
    <recommendedName>
        <fullName evidence="2">Cyclic nucleotide-binding domain-containing protein</fullName>
    </recommendedName>
</protein>
<keyword evidence="1" id="KW-1133">Transmembrane helix</keyword>
<name>A0AAW1V576_9CUCU</name>
<keyword evidence="1" id="KW-0812">Transmembrane</keyword>
<dbReference type="CDD" id="cd00038">
    <property type="entry name" value="CAP_ED"/>
    <property type="match status" value="1"/>
</dbReference>
<dbReference type="GO" id="GO:0003254">
    <property type="term" value="P:regulation of membrane depolarization"/>
    <property type="evidence" value="ECO:0007669"/>
    <property type="project" value="TreeGrafter"/>
</dbReference>
<dbReference type="EMBL" id="JARQZJ010000121">
    <property type="protein sequence ID" value="KAK9888186.1"/>
    <property type="molecule type" value="Genomic_DNA"/>
</dbReference>
<evidence type="ECO:0000313" key="4">
    <source>
        <dbReference type="Proteomes" id="UP001431783"/>
    </source>
</evidence>
<dbReference type="PROSITE" id="PS00888">
    <property type="entry name" value="CNMP_BINDING_1"/>
    <property type="match status" value="1"/>
</dbReference>
<keyword evidence="1" id="KW-0472">Membrane</keyword>